<comment type="similarity">
    <text evidence="3 9">Belongs to the MoeA family.</text>
</comment>
<dbReference type="InterPro" id="IPR005111">
    <property type="entry name" value="MoeA_C_domain_IV"/>
</dbReference>
<keyword evidence="9" id="KW-0460">Magnesium</keyword>
<protein>
    <recommendedName>
        <fullName evidence="5 9">Molybdopterin molybdenumtransferase</fullName>
        <ecNumber evidence="4 9">2.10.1.1</ecNumber>
    </recommendedName>
</protein>
<dbReference type="SUPFAM" id="SSF63867">
    <property type="entry name" value="MoeA C-terminal domain-like"/>
    <property type="match status" value="1"/>
</dbReference>
<dbReference type="GO" id="GO:0046872">
    <property type="term" value="F:metal ion binding"/>
    <property type="evidence" value="ECO:0007669"/>
    <property type="project" value="UniProtKB-UniRule"/>
</dbReference>
<dbReference type="EC" id="2.10.1.1" evidence="4 9"/>
<evidence type="ECO:0000256" key="6">
    <source>
        <dbReference type="ARBA" id="ARBA00022505"/>
    </source>
</evidence>
<dbReference type="NCBIfam" id="NF045515">
    <property type="entry name" value="Glp_gephyrin"/>
    <property type="match status" value="1"/>
</dbReference>
<dbReference type="Gene3D" id="2.40.340.10">
    <property type="entry name" value="MoeA, C-terminal, domain IV"/>
    <property type="match status" value="1"/>
</dbReference>
<dbReference type="Pfam" id="PF03453">
    <property type="entry name" value="MoeA_N"/>
    <property type="match status" value="1"/>
</dbReference>
<feature type="domain" description="MoaB/Mog" evidence="10">
    <location>
        <begin position="185"/>
        <end position="325"/>
    </location>
</feature>
<keyword evidence="12" id="KW-1185">Reference proteome</keyword>
<dbReference type="PANTHER" id="PTHR10192:SF5">
    <property type="entry name" value="GEPHYRIN"/>
    <property type="match status" value="1"/>
</dbReference>
<dbReference type="SUPFAM" id="SSF53218">
    <property type="entry name" value="Molybdenum cofactor biosynthesis proteins"/>
    <property type="match status" value="1"/>
</dbReference>
<name>A0A135L7S9_9BACI</name>
<proteinExistence type="inferred from homology"/>
<dbReference type="InterPro" id="IPR036135">
    <property type="entry name" value="MoeA_linker/N_sf"/>
</dbReference>
<dbReference type="InterPro" id="IPR036425">
    <property type="entry name" value="MoaB/Mog-like_dom_sf"/>
</dbReference>
<dbReference type="InterPro" id="IPR005110">
    <property type="entry name" value="MoeA_linker/N"/>
</dbReference>
<evidence type="ECO:0000256" key="3">
    <source>
        <dbReference type="ARBA" id="ARBA00010763"/>
    </source>
</evidence>
<evidence type="ECO:0000256" key="5">
    <source>
        <dbReference type="ARBA" id="ARBA00021108"/>
    </source>
</evidence>
<gene>
    <name evidence="11" type="ORF">U473_07295</name>
</gene>
<dbReference type="GO" id="GO:0006777">
    <property type="term" value="P:Mo-molybdopterin cofactor biosynthetic process"/>
    <property type="evidence" value="ECO:0007669"/>
    <property type="project" value="UniProtKB-UniRule"/>
</dbReference>
<dbReference type="STRING" id="1413211.U473_07295"/>
<evidence type="ECO:0000256" key="2">
    <source>
        <dbReference type="ARBA" id="ARBA00005046"/>
    </source>
</evidence>
<dbReference type="InterPro" id="IPR001453">
    <property type="entry name" value="MoaB/Mog_dom"/>
</dbReference>
<dbReference type="InterPro" id="IPR038987">
    <property type="entry name" value="MoeA-like"/>
</dbReference>
<dbReference type="NCBIfam" id="TIGR00177">
    <property type="entry name" value="molyb_syn"/>
    <property type="match status" value="1"/>
</dbReference>
<dbReference type="SMART" id="SM00852">
    <property type="entry name" value="MoCF_biosynth"/>
    <property type="match status" value="1"/>
</dbReference>
<dbReference type="PANTHER" id="PTHR10192">
    <property type="entry name" value="MOLYBDOPTERIN BIOSYNTHESIS PROTEIN"/>
    <property type="match status" value="1"/>
</dbReference>
<evidence type="ECO:0000256" key="8">
    <source>
        <dbReference type="ARBA" id="ARBA00047317"/>
    </source>
</evidence>
<evidence type="ECO:0000256" key="1">
    <source>
        <dbReference type="ARBA" id="ARBA00002901"/>
    </source>
</evidence>
<dbReference type="GO" id="GO:0005829">
    <property type="term" value="C:cytosol"/>
    <property type="evidence" value="ECO:0007669"/>
    <property type="project" value="TreeGrafter"/>
</dbReference>
<comment type="cofactor">
    <cofactor evidence="9">
        <name>Mg(2+)</name>
        <dbReference type="ChEBI" id="CHEBI:18420"/>
    </cofactor>
</comment>
<evidence type="ECO:0000259" key="10">
    <source>
        <dbReference type="SMART" id="SM00852"/>
    </source>
</evidence>
<dbReference type="GO" id="GO:0061599">
    <property type="term" value="F:molybdopterin molybdotransferase activity"/>
    <property type="evidence" value="ECO:0007669"/>
    <property type="project" value="UniProtKB-UniRule"/>
</dbReference>
<evidence type="ECO:0000256" key="4">
    <source>
        <dbReference type="ARBA" id="ARBA00013269"/>
    </source>
</evidence>
<comment type="caution">
    <text evidence="11">The sequence shown here is derived from an EMBL/GenBank/DDBJ whole genome shotgun (WGS) entry which is preliminary data.</text>
</comment>
<evidence type="ECO:0000256" key="7">
    <source>
        <dbReference type="ARBA" id="ARBA00023150"/>
    </source>
</evidence>
<comment type="catalytic activity">
    <reaction evidence="8">
        <text>adenylyl-molybdopterin + molybdate = Mo-molybdopterin + AMP + H(+)</text>
        <dbReference type="Rhea" id="RHEA:35047"/>
        <dbReference type="ChEBI" id="CHEBI:15378"/>
        <dbReference type="ChEBI" id="CHEBI:36264"/>
        <dbReference type="ChEBI" id="CHEBI:62727"/>
        <dbReference type="ChEBI" id="CHEBI:71302"/>
        <dbReference type="ChEBI" id="CHEBI:456215"/>
        <dbReference type="EC" id="2.10.1.1"/>
    </reaction>
</comment>
<dbReference type="SUPFAM" id="SSF63882">
    <property type="entry name" value="MoeA N-terminal region -like"/>
    <property type="match status" value="1"/>
</dbReference>
<accession>A0A135L7S9</accession>
<evidence type="ECO:0000313" key="12">
    <source>
        <dbReference type="Proteomes" id="UP000070352"/>
    </source>
</evidence>
<dbReference type="Gene3D" id="3.90.105.10">
    <property type="entry name" value="Molybdopterin biosynthesis moea protein, domain 2"/>
    <property type="match status" value="1"/>
</dbReference>
<keyword evidence="7 9" id="KW-0501">Molybdenum cofactor biosynthesis</keyword>
<dbReference type="UniPathway" id="UPA00344"/>
<keyword evidence="9" id="KW-0808">Transferase</keyword>
<organism evidence="11 12">
    <name type="scientific">Tepidibacillus decaturensis</name>
    <dbReference type="NCBI Taxonomy" id="1413211"/>
    <lineage>
        <taxon>Bacteria</taxon>
        <taxon>Bacillati</taxon>
        <taxon>Bacillota</taxon>
        <taxon>Bacilli</taxon>
        <taxon>Bacillales</taxon>
        <taxon>Bacillaceae</taxon>
        <taxon>Tepidibacillus</taxon>
    </lineage>
</organism>
<evidence type="ECO:0000256" key="9">
    <source>
        <dbReference type="RuleBase" id="RU365090"/>
    </source>
</evidence>
<dbReference type="CDD" id="cd00887">
    <property type="entry name" value="MoeA"/>
    <property type="match status" value="1"/>
</dbReference>
<sequence>MELLDVQQVQEVAEKIKKQFQAIDSVEEISIIEAVGRVLAHDMVSKEDVPGFHRSTVDGYAVKARNTYGSTESMPTFFHITGSVEMGKDVNQTIQEGQAMYVPTGGMLPEGADAVVMIEDVEVVGDLLNVFEQVAPRENVIFKGEDVYDGEVVLKKGHRLRPQDLGGLAAIGVTKVPVYTKLKVGLLSTGDEIVPPETEELLPGQIRDINGISIAAAVQALGGQIIYGGIVKDQFDQYLSKSQELFQQVDFLILSGGSSMGTKDYTSQVMNQLGSPGVFVHGISIKPGKPTIIANCNGKPVMGLPGHPVSAMVLFELFGRQIMNQLHHVNENPFAKQLRARISRNIASQVGRTDYVRVQLEIRDHELWANPVFGKSGLITNLVKSDGMIEISQYKEGIIAGEWVNVILFS</sequence>
<dbReference type="EMBL" id="LSKU01000001">
    <property type="protein sequence ID" value="KXG45036.1"/>
    <property type="molecule type" value="Genomic_DNA"/>
</dbReference>
<dbReference type="AlphaFoldDB" id="A0A135L7S9"/>
<dbReference type="Proteomes" id="UP000070352">
    <property type="component" value="Unassembled WGS sequence"/>
</dbReference>
<dbReference type="Gene3D" id="3.40.980.10">
    <property type="entry name" value="MoaB/Mog-like domain"/>
    <property type="match status" value="1"/>
</dbReference>
<keyword evidence="6 9" id="KW-0500">Molybdenum</keyword>
<dbReference type="Pfam" id="PF03454">
    <property type="entry name" value="MoeA_C"/>
    <property type="match status" value="1"/>
</dbReference>
<keyword evidence="9" id="KW-0479">Metal-binding</keyword>
<reference evidence="11 12" key="1">
    <citation type="submission" date="2016-02" db="EMBL/GenBank/DDBJ databases">
        <title>Draft Genome for Tepidibacillus decaturensis nov. sp. Strain Z9, an Anaerobic, Moderately Thermophilic and Heterotrophic Bacterium from Deep Subsurface of the Illinois Basin, USA.</title>
        <authorList>
            <person name="Dong Y."/>
            <person name="Chang J.Y."/>
            <person name="Sanford R."/>
            <person name="Fouke B.W."/>
        </authorList>
    </citation>
    <scope>NUCLEOTIDE SEQUENCE [LARGE SCALE GENOMIC DNA]</scope>
    <source>
        <strain evidence="11 12">Z9</strain>
    </source>
</reference>
<evidence type="ECO:0000313" key="11">
    <source>
        <dbReference type="EMBL" id="KXG45036.1"/>
    </source>
</evidence>
<dbReference type="Pfam" id="PF00994">
    <property type="entry name" value="MoCF_biosynth"/>
    <property type="match status" value="1"/>
</dbReference>
<dbReference type="OrthoDB" id="9804758at2"/>
<dbReference type="Gene3D" id="2.170.190.11">
    <property type="entry name" value="Molybdopterin biosynthesis moea protein, domain 3"/>
    <property type="match status" value="1"/>
</dbReference>
<dbReference type="InterPro" id="IPR036688">
    <property type="entry name" value="MoeA_C_domain_IV_sf"/>
</dbReference>
<comment type="function">
    <text evidence="1 9">Catalyzes the insertion of molybdate into adenylated molybdopterin with the concomitant release of AMP.</text>
</comment>
<comment type="pathway">
    <text evidence="2 9">Cofactor biosynthesis; molybdopterin biosynthesis.</text>
</comment>